<evidence type="ECO:0000256" key="4">
    <source>
        <dbReference type="ARBA" id="ARBA00023163"/>
    </source>
</evidence>
<organism evidence="6 7">
    <name type="scientific">Oceanospirillum sediminis</name>
    <dbReference type="NCBI Taxonomy" id="2760088"/>
    <lineage>
        <taxon>Bacteria</taxon>
        <taxon>Pseudomonadati</taxon>
        <taxon>Pseudomonadota</taxon>
        <taxon>Gammaproteobacteria</taxon>
        <taxon>Oceanospirillales</taxon>
        <taxon>Oceanospirillaceae</taxon>
        <taxon>Oceanospirillum</taxon>
    </lineage>
</organism>
<dbReference type="PRINTS" id="PR00039">
    <property type="entry name" value="HTHLYSR"/>
</dbReference>
<dbReference type="Pfam" id="PF00126">
    <property type="entry name" value="HTH_1"/>
    <property type="match status" value="1"/>
</dbReference>
<protein>
    <submittedName>
        <fullName evidence="6">LysR family transcriptional regulator</fullName>
    </submittedName>
</protein>
<dbReference type="SUPFAM" id="SSF53850">
    <property type="entry name" value="Periplasmic binding protein-like II"/>
    <property type="match status" value="1"/>
</dbReference>
<sequence length="309" mass="34487">MKMDRRQLPLNALRAFEAAAISCHLGRAAEQLGVTQGAVSQQIRSLETSLGQELFVRKHKRLYLSPAGQRLLDAVSEGLDRMTQGIIQLDADSQSMAGELVLCSTPSITNNLLMSVIGRFNRTYPEVSIRLSQIVPNARVLPDEFDVCVCFGLPDDTSHLETRRLHTTRLYPVASPSLTLHRPAIEDGAELLNYPLLHDRAKGWTHWFNQFANGEVKGLEANIFYSDNYQSLMAARLGQGVALAEYYEVAADLTSGQLMLLHNKGIEMGIDSYLVLPKKDRQTLRGRVFADFIEQHLEDLASHFPPDKA</sequence>
<dbReference type="InterPro" id="IPR058163">
    <property type="entry name" value="LysR-type_TF_proteobact-type"/>
</dbReference>
<dbReference type="GO" id="GO:0003700">
    <property type="term" value="F:DNA-binding transcription factor activity"/>
    <property type="evidence" value="ECO:0007669"/>
    <property type="project" value="InterPro"/>
</dbReference>
<dbReference type="Gene3D" id="3.40.190.10">
    <property type="entry name" value="Periplasmic binding protein-like II"/>
    <property type="match status" value="2"/>
</dbReference>
<dbReference type="InterPro" id="IPR000847">
    <property type="entry name" value="LysR_HTH_N"/>
</dbReference>
<dbReference type="InterPro" id="IPR036388">
    <property type="entry name" value="WH-like_DNA-bd_sf"/>
</dbReference>
<keyword evidence="3" id="KW-0238">DNA-binding</keyword>
<dbReference type="RefSeq" id="WP_182810774.1">
    <property type="nucleotide sequence ID" value="NZ_JACJFM010000041.1"/>
</dbReference>
<comment type="similarity">
    <text evidence="1">Belongs to the LysR transcriptional regulatory family.</text>
</comment>
<dbReference type="FunFam" id="1.10.10.10:FF:000001">
    <property type="entry name" value="LysR family transcriptional regulator"/>
    <property type="match status" value="1"/>
</dbReference>
<evidence type="ECO:0000256" key="1">
    <source>
        <dbReference type="ARBA" id="ARBA00009437"/>
    </source>
</evidence>
<dbReference type="SUPFAM" id="SSF46785">
    <property type="entry name" value="Winged helix' DNA-binding domain"/>
    <property type="match status" value="1"/>
</dbReference>
<evidence type="ECO:0000256" key="2">
    <source>
        <dbReference type="ARBA" id="ARBA00023015"/>
    </source>
</evidence>
<dbReference type="Pfam" id="PF03466">
    <property type="entry name" value="LysR_substrate"/>
    <property type="match status" value="1"/>
</dbReference>
<dbReference type="PANTHER" id="PTHR30537">
    <property type="entry name" value="HTH-TYPE TRANSCRIPTIONAL REGULATOR"/>
    <property type="match status" value="1"/>
</dbReference>
<gene>
    <name evidence="6" type="ORF">H4O21_20540</name>
</gene>
<evidence type="ECO:0000313" key="7">
    <source>
        <dbReference type="Proteomes" id="UP000565262"/>
    </source>
</evidence>
<dbReference type="InterPro" id="IPR005119">
    <property type="entry name" value="LysR_subst-bd"/>
</dbReference>
<dbReference type="GO" id="GO:0006351">
    <property type="term" value="P:DNA-templated transcription"/>
    <property type="evidence" value="ECO:0007669"/>
    <property type="project" value="TreeGrafter"/>
</dbReference>
<dbReference type="GO" id="GO:0043565">
    <property type="term" value="F:sequence-specific DNA binding"/>
    <property type="evidence" value="ECO:0007669"/>
    <property type="project" value="TreeGrafter"/>
</dbReference>
<evidence type="ECO:0000313" key="6">
    <source>
        <dbReference type="EMBL" id="MBB1489002.1"/>
    </source>
</evidence>
<dbReference type="AlphaFoldDB" id="A0A839IW63"/>
<evidence type="ECO:0000256" key="3">
    <source>
        <dbReference type="ARBA" id="ARBA00023125"/>
    </source>
</evidence>
<dbReference type="Proteomes" id="UP000565262">
    <property type="component" value="Unassembled WGS sequence"/>
</dbReference>
<proteinExistence type="inferred from homology"/>
<dbReference type="EMBL" id="JACJFM010000041">
    <property type="protein sequence ID" value="MBB1489002.1"/>
    <property type="molecule type" value="Genomic_DNA"/>
</dbReference>
<comment type="caution">
    <text evidence="6">The sequence shown here is derived from an EMBL/GenBank/DDBJ whole genome shotgun (WGS) entry which is preliminary data.</text>
</comment>
<reference evidence="6 7" key="1">
    <citation type="submission" date="2020-08" db="EMBL/GenBank/DDBJ databases">
        <title>Oceanospirillum sp. nov. isolated from marine sediment.</title>
        <authorList>
            <person name="Ji X."/>
        </authorList>
    </citation>
    <scope>NUCLEOTIDE SEQUENCE [LARGE SCALE GENOMIC DNA]</scope>
    <source>
        <strain evidence="6 7">D5</strain>
    </source>
</reference>
<keyword evidence="7" id="KW-1185">Reference proteome</keyword>
<name>A0A839IW63_9GAMM</name>
<accession>A0A839IW63</accession>
<dbReference type="Gene3D" id="1.10.10.10">
    <property type="entry name" value="Winged helix-like DNA-binding domain superfamily/Winged helix DNA-binding domain"/>
    <property type="match status" value="1"/>
</dbReference>
<dbReference type="PANTHER" id="PTHR30537:SF26">
    <property type="entry name" value="GLYCINE CLEAVAGE SYSTEM TRANSCRIPTIONAL ACTIVATOR"/>
    <property type="match status" value="1"/>
</dbReference>
<dbReference type="InterPro" id="IPR036390">
    <property type="entry name" value="WH_DNA-bd_sf"/>
</dbReference>
<keyword evidence="2" id="KW-0805">Transcription regulation</keyword>
<keyword evidence="4" id="KW-0804">Transcription</keyword>
<evidence type="ECO:0000259" key="5">
    <source>
        <dbReference type="PROSITE" id="PS50931"/>
    </source>
</evidence>
<feature type="domain" description="HTH lysR-type" evidence="5">
    <location>
        <begin position="8"/>
        <end position="65"/>
    </location>
</feature>
<dbReference type="PROSITE" id="PS50931">
    <property type="entry name" value="HTH_LYSR"/>
    <property type="match status" value="1"/>
</dbReference>